<comment type="caution">
    <text evidence="3">The sequence shown here is derived from an EMBL/GenBank/DDBJ whole genome shotgun (WGS) entry which is preliminary data.</text>
</comment>
<keyword evidence="4" id="KW-1185">Reference proteome</keyword>
<reference evidence="4" key="1">
    <citation type="journal article" date="2019" name="Int. J. Syst. Evol. Microbiol.">
        <title>The Global Catalogue of Microorganisms (GCM) 10K type strain sequencing project: providing services to taxonomists for standard genome sequencing and annotation.</title>
        <authorList>
            <consortium name="The Broad Institute Genomics Platform"/>
            <consortium name="The Broad Institute Genome Sequencing Center for Infectious Disease"/>
            <person name="Wu L."/>
            <person name="Ma J."/>
        </authorList>
    </citation>
    <scope>NUCLEOTIDE SEQUENCE [LARGE SCALE GENOMIC DNA]</scope>
    <source>
        <strain evidence="4">CGMCC 1.6960</strain>
    </source>
</reference>
<feature type="compositionally biased region" description="Low complexity" evidence="1">
    <location>
        <begin position="37"/>
        <end position="67"/>
    </location>
</feature>
<sequence length="215" mass="21363">MRARALLALPLAILALTGCGPTASVPPEPVVTDGSQAPSAAPAGTSTSATPSASPAPSLSPALPMPLADAPPCGDGVVLAAAMVPPETPGGEDWLEAGEAEAGFAPAAALDGLGVLCSLTFLTQPDGAQEMALTSQAYVRGDDVEGALRAWAVSAGAVQTGDEPLLLSIGDPADPETAVLAYPLDWPALGENDVDWHRGITGLDLAPTDWVVVGG</sequence>
<feature type="region of interest" description="Disordered" evidence="1">
    <location>
        <begin position="26"/>
        <end position="67"/>
    </location>
</feature>
<dbReference type="EMBL" id="BMLM01000001">
    <property type="protein sequence ID" value="GGN80004.1"/>
    <property type="molecule type" value="Genomic_DNA"/>
</dbReference>
<proteinExistence type="predicted"/>
<evidence type="ECO:0000313" key="3">
    <source>
        <dbReference type="EMBL" id="GGN80004.1"/>
    </source>
</evidence>
<keyword evidence="2" id="KW-0732">Signal</keyword>
<evidence type="ECO:0000256" key="2">
    <source>
        <dbReference type="SAM" id="SignalP"/>
    </source>
</evidence>
<evidence type="ECO:0000256" key="1">
    <source>
        <dbReference type="SAM" id="MobiDB-lite"/>
    </source>
</evidence>
<dbReference type="Proteomes" id="UP000626982">
    <property type="component" value="Unassembled WGS sequence"/>
</dbReference>
<name>A0ABQ2KE50_9MICO</name>
<protein>
    <submittedName>
        <fullName evidence="3">Uncharacterized protein</fullName>
    </submittedName>
</protein>
<gene>
    <name evidence="3" type="ORF">GCM10010968_07490</name>
</gene>
<feature type="signal peptide" evidence="2">
    <location>
        <begin position="1"/>
        <end position="23"/>
    </location>
</feature>
<organism evidence="3 4">
    <name type="scientific">Agrococcus terreus</name>
    <dbReference type="NCBI Taxonomy" id="574649"/>
    <lineage>
        <taxon>Bacteria</taxon>
        <taxon>Bacillati</taxon>
        <taxon>Actinomycetota</taxon>
        <taxon>Actinomycetes</taxon>
        <taxon>Micrococcales</taxon>
        <taxon>Microbacteriaceae</taxon>
        <taxon>Agrococcus</taxon>
    </lineage>
</organism>
<accession>A0ABQ2KE50</accession>
<evidence type="ECO:0000313" key="4">
    <source>
        <dbReference type="Proteomes" id="UP000626982"/>
    </source>
</evidence>
<dbReference type="PROSITE" id="PS51257">
    <property type="entry name" value="PROKAR_LIPOPROTEIN"/>
    <property type="match status" value="1"/>
</dbReference>
<feature type="chain" id="PRO_5045356581" evidence="2">
    <location>
        <begin position="24"/>
        <end position="215"/>
    </location>
</feature>
<dbReference type="RefSeq" id="WP_188716192.1">
    <property type="nucleotide sequence ID" value="NZ_BAABBD010000001.1"/>
</dbReference>